<dbReference type="InParanoid" id="A0A6L2Q7P2"/>
<accession>A0A6L2Q7P2</accession>
<evidence type="ECO:0000313" key="9">
    <source>
        <dbReference type="Proteomes" id="UP000502823"/>
    </source>
</evidence>
<dbReference type="InterPro" id="IPR051223">
    <property type="entry name" value="Polycystin"/>
</dbReference>
<evidence type="ECO:0000256" key="6">
    <source>
        <dbReference type="SAM" id="Phobius"/>
    </source>
</evidence>
<dbReference type="PANTHER" id="PTHR10877:SF183">
    <property type="entry name" value="AT14535P-RELATED"/>
    <property type="match status" value="1"/>
</dbReference>
<comment type="subcellular location">
    <subcellularLocation>
        <location evidence="1">Membrane</location>
        <topology evidence="1">Multi-pass membrane protein</topology>
    </subcellularLocation>
</comment>
<sequence length="183" mass="21110">MRSYALKHHSRMRLRLSVRLVDICVYLIYITTLYWIVLGTRDDLAFYSTKSVEDIIVNSNIFREITSGEQFISYMSEVLIPALHQKKLYNHDAIKEAGVTAVYDTRLLGVVRLRQLRVKNGSCSVALKMSELHSRCGTEFSLSNEDTKNYSISWSPFDENLFRVTRGSVAWLYRTAWDSGTLP</sequence>
<keyword evidence="3 6" id="KW-0812">Transmembrane</keyword>
<comment type="caution">
    <text evidence="8">The sequence shown here is derived from an EMBL/GenBank/DDBJ whole genome shotgun (WGS) entry which is preliminary data.</text>
</comment>
<keyword evidence="9" id="KW-1185">Reference proteome</keyword>
<reference evidence="9" key="1">
    <citation type="submission" date="2020-01" db="EMBL/GenBank/DDBJ databases">
        <title>Draft genome sequence of the Termite Coptotermes fromosanus.</title>
        <authorList>
            <person name="Itakura S."/>
            <person name="Yosikawa Y."/>
            <person name="Umezawa K."/>
        </authorList>
    </citation>
    <scope>NUCLEOTIDE SEQUENCE [LARGE SCALE GENOMIC DNA]</scope>
</reference>
<dbReference type="PANTHER" id="PTHR10877">
    <property type="entry name" value="POLYCYSTIN FAMILY MEMBER"/>
    <property type="match status" value="1"/>
</dbReference>
<dbReference type="Proteomes" id="UP000502823">
    <property type="component" value="Unassembled WGS sequence"/>
</dbReference>
<dbReference type="OrthoDB" id="5322100at2759"/>
<evidence type="ECO:0000256" key="3">
    <source>
        <dbReference type="ARBA" id="ARBA00022692"/>
    </source>
</evidence>
<evidence type="ECO:0000256" key="2">
    <source>
        <dbReference type="ARBA" id="ARBA00007200"/>
    </source>
</evidence>
<gene>
    <name evidence="8" type="ORF">Cfor_04928</name>
</gene>
<dbReference type="AlphaFoldDB" id="A0A6L2Q7P2"/>
<protein>
    <recommendedName>
        <fullName evidence="7">Polycystin domain-containing protein</fullName>
    </recommendedName>
</protein>
<dbReference type="GO" id="GO:0016020">
    <property type="term" value="C:membrane"/>
    <property type="evidence" value="ECO:0007669"/>
    <property type="project" value="UniProtKB-SubCell"/>
</dbReference>
<evidence type="ECO:0000313" key="8">
    <source>
        <dbReference type="EMBL" id="GFG37827.1"/>
    </source>
</evidence>
<feature type="non-terminal residue" evidence="8">
    <location>
        <position position="183"/>
    </location>
</feature>
<keyword evidence="5 6" id="KW-0472">Membrane</keyword>
<dbReference type="InterPro" id="IPR046791">
    <property type="entry name" value="Polycystin_dom"/>
</dbReference>
<proteinExistence type="inferred from homology"/>
<evidence type="ECO:0000256" key="4">
    <source>
        <dbReference type="ARBA" id="ARBA00022989"/>
    </source>
</evidence>
<dbReference type="EMBL" id="BLKM01012920">
    <property type="protein sequence ID" value="GFG37827.1"/>
    <property type="molecule type" value="Genomic_DNA"/>
</dbReference>
<evidence type="ECO:0000256" key="5">
    <source>
        <dbReference type="ARBA" id="ARBA00023136"/>
    </source>
</evidence>
<evidence type="ECO:0000259" key="7">
    <source>
        <dbReference type="Pfam" id="PF20519"/>
    </source>
</evidence>
<dbReference type="Pfam" id="PF20519">
    <property type="entry name" value="Polycystin_dom"/>
    <property type="match status" value="1"/>
</dbReference>
<name>A0A6L2Q7P2_COPFO</name>
<evidence type="ECO:0000256" key="1">
    <source>
        <dbReference type="ARBA" id="ARBA00004141"/>
    </source>
</evidence>
<feature type="domain" description="Polycystin" evidence="7">
    <location>
        <begin position="62"/>
        <end position="175"/>
    </location>
</feature>
<comment type="similarity">
    <text evidence="2">Belongs to the polycystin family.</text>
</comment>
<feature type="transmembrane region" description="Helical" evidence="6">
    <location>
        <begin position="20"/>
        <end position="38"/>
    </location>
</feature>
<keyword evidence="4 6" id="KW-1133">Transmembrane helix</keyword>
<organism evidence="8 9">
    <name type="scientific">Coptotermes formosanus</name>
    <name type="common">Formosan subterranean termite</name>
    <dbReference type="NCBI Taxonomy" id="36987"/>
    <lineage>
        <taxon>Eukaryota</taxon>
        <taxon>Metazoa</taxon>
        <taxon>Ecdysozoa</taxon>
        <taxon>Arthropoda</taxon>
        <taxon>Hexapoda</taxon>
        <taxon>Insecta</taxon>
        <taxon>Pterygota</taxon>
        <taxon>Neoptera</taxon>
        <taxon>Polyneoptera</taxon>
        <taxon>Dictyoptera</taxon>
        <taxon>Blattodea</taxon>
        <taxon>Blattoidea</taxon>
        <taxon>Termitoidae</taxon>
        <taxon>Rhinotermitidae</taxon>
        <taxon>Coptotermes</taxon>
    </lineage>
</organism>